<sequence length="185" mass="20425">MCVEKTPWEQVVDFHGHTCPGIALGFRVAQIAQRELGLRPAPAAELLVKAETQSCALDAFQILNKATCGRGTLQIKEKGKHVYSFQYSGTDDLVRIALKGDLLARVAEPASFPGPRQRQNWVLETIQFILTCPEEDFCTLRRTPAVLYNDTAAPRWTTCSVCGEAVRTDHAVQTGEVFKCLTCAD</sequence>
<evidence type="ECO:0000313" key="3">
    <source>
        <dbReference type="EMBL" id="CEJ08456.1"/>
    </source>
</evidence>
<organism evidence="2">
    <name type="scientific">Acididesulfobacillus acetoxydans</name>
    <dbReference type="NCBI Taxonomy" id="1561005"/>
    <lineage>
        <taxon>Bacteria</taxon>
        <taxon>Bacillati</taxon>
        <taxon>Bacillota</taxon>
        <taxon>Clostridia</taxon>
        <taxon>Eubacteriales</taxon>
        <taxon>Peptococcaceae</taxon>
        <taxon>Acididesulfobacillus</taxon>
    </lineage>
</organism>
<reference evidence="3" key="1">
    <citation type="submission" date="2014-11" db="EMBL/GenBank/DDBJ databases">
        <authorList>
            <person name="Hornung B.V."/>
        </authorList>
    </citation>
    <scope>NUCLEOTIDE SEQUENCE</scope>
    <source>
        <strain evidence="3">INE</strain>
    </source>
</reference>
<evidence type="ECO:0000313" key="2">
    <source>
        <dbReference type="EMBL" id="CAA7601265.1"/>
    </source>
</evidence>
<keyword evidence="4" id="KW-1185">Reference proteome</keyword>
<dbReference type="AlphaFoldDB" id="A0A8S0Y2V8"/>
<dbReference type="Proteomes" id="UP000836597">
    <property type="component" value="Chromosome"/>
</dbReference>
<protein>
    <submittedName>
        <fullName evidence="3">Formylmethanofuran dehydrogenase subunit E</fullName>
    </submittedName>
    <submittedName>
        <fullName evidence="2">Formylmethanofuran dehydrogenase, subunit E domain protein</fullName>
    </submittedName>
</protein>
<dbReference type="Pfam" id="PF02663">
    <property type="entry name" value="FmdE"/>
    <property type="match status" value="1"/>
</dbReference>
<dbReference type="EMBL" id="LR746496">
    <property type="protein sequence ID" value="CAA7601265.1"/>
    <property type="molecule type" value="Genomic_DNA"/>
</dbReference>
<dbReference type="InterPro" id="IPR053194">
    <property type="entry name" value="tRNA_methyltr_O"/>
</dbReference>
<name>A0A8S0Y2V8_9FIRM</name>
<dbReference type="PANTHER" id="PTHR39418:SF1">
    <property type="entry name" value="DEHYDROGENASE"/>
    <property type="match status" value="1"/>
</dbReference>
<dbReference type="PANTHER" id="PTHR39418">
    <property type="entry name" value="DEHYDROGENASE-RELATED"/>
    <property type="match status" value="1"/>
</dbReference>
<evidence type="ECO:0000259" key="1">
    <source>
        <dbReference type="Pfam" id="PF02663"/>
    </source>
</evidence>
<dbReference type="Gene3D" id="3.30.1330.130">
    <property type="match status" value="1"/>
</dbReference>
<evidence type="ECO:0000313" key="4">
    <source>
        <dbReference type="Proteomes" id="UP001071230"/>
    </source>
</evidence>
<dbReference type="KEGG" id="aacx:DEACI_1919"/>
<dbReference type="SUPFAM" id="SSF143555">
    <property type="entry name" value="FwdE-like"/>
    <property type="match status" value="1"/>
</dbReference>
<dbReference type="InterPro" id="IPR003814">
    <property type="entry name" value="FmdEsu_dom"/>
</dbReference>
<reference evidence="2" key="2">
    <citation type="submission" date="2020-01" db="EMBL/GenBank/DDBJ databases">
        <authorList>
            <person name="Hornung B."/>
        </authorList>
    </citation>
    <scope>NUCLEOTIDE SEQUENCE</scope>
    <source>
        <strain evidence="2">PacBioINE</strain>
    </source>
</reference>
<dbReference type="Proteomes" id="UP001071230">
    <property type="component" value="Unassembled WGS sequence"/>
</dbReference>
<dbReference type="EMBL" id="CDGJ01000082">
    <property type="protein sequence ID" value="CEJ08456.1"/>
    <property type="molecule type" value="Genomic_DNA"/>
</dbReference>
<accession>A0A8S0Y2V8</accession>
<feature type="domain" description="Formylmethanofuran dehydrogenase subunit E" evidence="1">
    <location>
        <begin position="14"/>
        <end position="138"/>
    </location>
</feature>
<dbReference type="RefSeq" id="WP_240984821.1">
    <property type="nucleotide sequence ID" value="NZ_CDGJ01000082.1"/>
</dbReference>
<gene>
    <name evidence="2" type="ORF">DEACI_1919</name>
    <name evidence="3" type="ORF">DEACI_2932</name>
</gene>
<proteinExistence type="predicted"/>